<protein>
    <submittedName>
        <fullName evidence="2">Glycosyltransferase</fullName>
    </submittedName>
</protein>
<dbReference type="InterPro" id="IPR025536">
    <property type="entry name" value="DUF4422"/>
</dbReference>
<dbReference type="Pfam" id="PF14393">
    <property type="entry name" value="DUF4422"/>
    <property type="match status" value="1"/>
</dbReference>
<organism evidence="2 3">
    <name type="scientific">Secundilactobacillus silagei JCM 19001</name>
    <dbReference type="NCBI Taxonomy" id="1302250"/>
    <lineage>
        <taxon>Bacteria</taxon>
        <taxon>Bacillati</taxon>
        <taxon>Bacillota</taxon>
        <taxon>Bacilli</taxon>
        <taxon>Lactobacillales</taxon>
        <taxon>Lactobacillaceae</taxon>
        <taxon>Secundilactobacillus</taxon>
    </lineage>
</organism>
<dbReference type="Proteomes" id="UP000198402">
    <property type="component" value="Unassembled WGS sequence"/>
</dbReference>
<comment type="caution">
    <text evidence="2">The sequence shown here is derived from an EMBL/GenBank/DDBJ whole genome shotgun (WGS) entry which is preliminary data.</text>
</comment>
<name>A0A1Z5IGS0_9LACO</name>
<evidence type="ECO:0000313" key="3">
    <source>
        <dbReference type="Proteomes" id="UP000198402"/>
    </source>
</evidence>
<sequence>MPKNTKIYLPVLVGAKKNWNKNINYQRDDEGTNISGKNSSYSELTAIYWAWKNLKNVDYVGLVHYRRFFFNGFKKRKIENVLDDQKIQSILKQSKVILPKKRKYYIETNYSHYIHAHHKKPLTETRNVISSIYPEYLSYFDQVMSKRSAHMFNMFIMKKELFDKYCQWLFKILEDVEDKIDITNYSIQEKRVFGYISELLLDVWVLANNIKYKEVSWGITGKNNRVKKMYYFMKRKYGMRTKTHF</sequence>
<keyword evidence="3" id="KW-1185">Reference proteome</keyword>
<evidence type="ECO:0000313" key="2">
    <source>
        <dbReference type="EMBL" id="GAX00631.1"/>
    </source>
</evidence>
<dbReference type="EMBL" id="BCMG01000003">
    <property type="protein sequence ID" value="GAX00631.1"/>
    <property type="molecule type" value="Genomic_DNA"/>
</dbReference>
<dbReference type="AlphaFoldDB" id="A0A1Z5IGS0"/>
<dbReference type="STRING" id="1302250.GCA_001313225_02505"/>
<proteinExistence type="predicted"/>
<reference evidence="2 3" key="1">
    <citation type="submission" date="2015-11" db="EMBL/GenBank/DDBJ databases">
        <title>Draft genome sequences of new species of the genus Lactobacillus isolated from orchardgrass silage.</title>
        <authorList>
            <person name="Tohno M."/>
            <person name="Tanizawa Y."/>
            <person name="Arita M."/>
        </authorList>
    </citation>
    <scope>NUCLEOTIDE SEQUENCE [LARGE SCALE GENOMIC DNA]</scope>
    <source>
        <strain evidence="2 3">IWT126</strain>
    </source>
</reference>
<gene>
    <name evidence="2" type="ORF">IWT126_00646</name>
</gene>
<feature type="domain" description="DUF4422" evidence="1">
    <location>
        <begin position="4"/>
        <end position="208"/>
    </location>
</feature>
<accession>A0A1Z5IGS0</accession>
<evidence type="ECO:0000259" key="1">
    <source>
        <dbReference type="Pfam" id="PF14393"/>
    </source>
</evidence>